<feature type="region of interest" description="Disordered" evidence="8">
    <location>
        <begin position="472"/>
        <end position="491"/>
    </location>
</feature>
<dbReference type="GO" id="GO:0000938">
    <property type="term" value="C:GARP complex"/>
    <property type="evidence" value="ECO:0007669"/>
    <property type="project" value="InterPro"/>
</dbReference>
<dbReference type="GO" id="GO:0015031">
    <property type="term" value="P:protein transport"/>
    <property type="evidence" value="ECO:0007669"/>
    <property type="project" value="UniProtKB-KW"/>
</dbReference>
<feature type="compositionally biased region" description="Polar residues" evidence="8">
    <location>
        <begin position="179"/>
        <end position="194"/>
    </location>
</feature>
<feature type="compositionally biased region" description="Basic and acidic residues" evidence="8">
    <location>
        <begin position="157"/>
        <end position="177"/>
    </location>
</feature>
<dbReference type="GO" id="GO:0006896">
    <property type="term" value="P:Golgi to vacuole transport"/>
    <property type="evidence" value="ECO:0007669"/>
    <property type="project" value="TreeGrafter"/>
</dbReference>
<dbReference type="Proteomes" id="UP000800092">
    <property type="component" value="Unassembled WGS sequence"/>
</dbReference>
<keyword evidence="5" id="KW-0333">Golgi apparatus</keyword>
<dbReference type="InterPro" id="IPR039745">
    <property type="entry name" value="Vps54"/>
</dbReference>
<keyword evidence="3" id="KW-0813">Transport</keyword>
<evidence type="ECO:0000313" key="10">
    <source>
        <dbReference type="EMBL" id="KAF2230891.1"/>
    </source>
</evidence>
<evidence type="ECO:0000256" key="2">
    <source>
        <dbReference type="ARBA" id="ARBA00009150"/>
    </source>
</evidence>
<feature type="region of interest" description="Disordered" evidence="8">
    <location>
        <begin position="793"/>
        <end position="814"/>
    </location>
</feature>
<dbReference type="GO" id="GO:0019905">
    <property type="term" value="F:syntaxin binding"/>
    <property type="evidence" value="ECO:0007669"/>
    <property type="project" value="TreeGrafter"/>
</dbReference>
<evidence type="ECO:0000256" key="8">
    <source>
        <dbReference type="SAM" id="MobiDB-lite"/>
    </source>
</evidence>
<feature type="compositionally biased region" description="Polar residues" evidence="8">
    <location>
        <begin position="14"/>
        <end position="23"/>
    </location>
</feature>
<dbReference type="AlphaFoldDB" id="A0A6A6GZ70"/>
<protein>
    <submittedName>
        <fullName evidence="10">Vps54-domain-containing protein</fullName>
    </submittedName>
</protein>
<feature type="region of interest" description="Disordered" evidence="8">
    <location>
        <begin position="1"/>
        <end position="51"/>
    </location>
</feature>
<dbReference type="Pfam" id="PF07928">
    <property type="entry name" value="Vps54"/>
    <property type="match status" value="1"/>
</dbReference>
<keyword evidence="4" id="KW-0653">Protein transport</keyword>
<evidence type="ECO:0000256" key="7">
    <source>
        <dbReference type="SAM" id="Coils"/>
    </source>
</evidence>
<feature type="compositionally biased region" description="Basic residues" evidence="8">
    <location>
        <begin position="34"/>
        <end position="45"/>
    </location>
</feature>
<evidence type="ECO:0000313" key="11">
    <source>
        <dbReference type="Proteomes" id="UP000800092"/>
    </source>
</evidence>
<keyword evidence="11" id="KW-1185">Reference proteome</keyword>
<evidence type="ECO:0000259" key="9">
    <source>
        <dbReference type="Pfam" id="PF07928"/>
    </source>
</evidence>
<evidence type="ECO:0000256" key="1">
    <source>
        <dbReference type="ARBA" id="ARBA00004601"/>
    </source>
</evidence>
<feature type="coiled-coil region" evidence="7">
    <location>
        <begin position="310"/>
        <end position="368"/>
    </location>
</feature>
<dbReference type="OrthoDB" id="10259024at2759"/>
<evidence type="ECO:0000256" key="5">
    <source>
        <dbReference type="ARBA" id="ARBA00023034"/>
    </source>
</evidence>
<comment type="subcellular location">
    <subcellularLocation>
        <location evidence="1">Golgi apparatus</location>
        <location evidence="1">trans-Golgi network</location>
    </subcellularLocation>
</comment>
<gene>
    <name evidence="10" type="ORF">EV356DRAFT_508002</name>
</gene>
<feature type="region of interest" description="Disordered" evidence="8">
    <location>
        <begin position="143"/>
        <end position="219"/>
    </location>
</feature>
<accession>A0A6A6GZ70</accession>
<dbReference type="GO" id="GO:0005829">
    <property type="term" value="C:cytosol"/>
    <property type="evidence" value="ECO:0007669"/>
    <property type="project" value="GOC"/>
</dbReference>
<dbReference type="InterPro" id="IPR012501">
    <property type="entry name" value="Vps54_C"/>
</dbReference>
<feature type="domain" description="Vacuolar protein sorting-associated protein 54 C-terminal" evidence="9">
    <location>
        <begin position="821"/>
        <end position="952"/>
    </location>
</feature>
<evidence type="ECO:0000256" key="6">
    <source>
        <dbReference type="ARBA" id="ARBA00023054"/>
    </source>
</evidence>
<proteinExistence type="inferred from homology"/>
<dbReference type="GO" id="GO:0042147">
    <property type="term" value="P:retrograde transport, endosome to Golgi"/>
    <property type="evidence" value="ECO:0007669"/>
    <property type="project" value="InterPro"/>
</dbReference>
<evidence type="ECO:0000256" key="3">
    <source>
        <dbReference type="ARBA" id="ARBA00022448"/>
    </source>
</evidence>
<dbReference type="EMBL" id="ML991834">
    <property type="protein sequence ID" value="KAF2230891.1"/>
    <property type="molecule type" value="Genomic_DNA"/>
</dbReference>
<evidence type="ECO:0000256" key="4">
    <source>
        <dbReference type="ARBA" id="ARBA00022927"/>
    </source>
</evidence>
<reference evidence="10" key="1">
    <citation type="journal article" date="2020" name="Stud. Mycol.">
        <title>101 Dothideomycetes genomes: a test case for predicting lifestyles and emergence of pathogens.</title>
        <authorList>
            <person name="Haridas S."/>
            <person name="Albert R."/>
            <person name="Binder M."/>
            <person name="Bloem J."/>
            <person name="Labutti K."/>
            <person name="Salamov A."/>
            <person name="Andreopoulos B."/>
            <person name="Baker S."/>
            <person name="Barry K."/>
            <person name="Bills G."/>
            <person name="Bluhm B."/>
            <person name="Cannon C."/>
            <person name="Castanera R."/>
            <person name="Culley D."/>
            <person name="Daum C."/>
            <person name="Ezra D."/>
            <person name="Gonzalez J."/>
            <person name="Henrissat B."/>
            <person name="Kuo A."/>
            <person name="Liang C."/>
            <person name="Lipzen A."/>
            <person name="Lutzoni F."/>
            <person name="Magnuson J."/>
            <person name="Mondo S."/>
            <person name="Nolan M."/>
            <person name="Ohm R."/>
            <person name="Pangilinan J."/>
            <person name="Park H.-J."/>
            <person name="Ramirez L."/>
            <person name="Alfaro M."/>
            <person name="Sun H."/>
            <person name="Tritt A."/>
            <person name="Yoshinaga Y."/>
            <person name="Zwiers L.-H."/>
            <person name="Turgeon B."/>
            <person name="Goodwin S."/>
            <person name="Spatafora J."/>
            <person name="Crous P."/>
            <person name="Grigoriev I."/>
        </authorList>
    </citation>
    <scope>NUCLEOTIDE SEQUENCE</scope>
    <source>
        <strain evidence="10">Tuck. ex Michener</strain>
    </source>
</reference>
<organism evidence="10 11">
    <name type="scientific">Viridothelium virens</name>
    <name type="common">Speckled blister lichen</name>
    <name type="synonym">Trypethelium virens</name>
    <dbReference type="NCBI Taxonomy" id="1048519"/>
    <lineage>
        <taxon>Eukaryota</taxon>
        <taxon>Fungi</taxon>
        <taxon>Dikarya</taxon>
        <taxon>Ascomycota</taxon>
        <taxon>Pezizomycotina</taxon>
        <taxon>Dothideomycetes</taxon>
        <taxon>Dothideomycetes incertae sedis</taxon>
        <taxon>Trypetheliales</taxon>
        <taxon>Trypetheliaceae</taxon>
        <taxon>Viridothelium</taxon>
    </lineage>
</organism>
<keyword evidence="6 7" id="KW-0175">Coiled coil</keyword>
<dbReference type="PANTHER" id="PTHR12965:SF0">
    <property type="entry name" value="VACUOLAR PROTEIN SORTING-ASSOCIATED PROTEIN 54"/>
    <property type="match status" value="1"/>
</dbReference>
<dbReference type="PANTHER" id="PTHR12965">
    <property type="entry name" value="VACUOLAR PROTEIN SORTING 54"/>
    <property type="match status" value="1"/>
</dbReference>
<comment type="similarity">
    <text evidence="2">Belongs to the VPS54 family.</text>
</comment>
<dbReference type="Gene3D" id="6.10.250.860">
    <property type="match status" value="1"/>
</dbReference>
<sequence length="1084" mass="119211">MASPTQRPIRDVGSPQSSTSLQPEHSFFDERSRRSSSAHRSRPRRGSAASAISVASIGGSLDISAQNRSGTVREAGQNAISTLLQTPIVRTGLAPYPSALASSAQKQPTTKDIPPVTLTNIPDIDTSTLTNYLSQVGPLYQAFQRSKSEPGGGPSLFRKDKEAEKRDEFVELLEKGLRKNSQPPAVAGRQNSFAPASPSDSPQSRRRSSPNPKRNPLAVAPLSTIPNVYFEENFHLENPRTFDIVSERSEVIRQPEKPTANGSAQVGRKALATNAILQEKLSWYMDTVEVHLIGAISTASTSFFAALGSLRELQQEAADSVGKIQELRGDLQRLDKEMALGGLNVVAMRQKRENLRKLGQATKQLQQTVDDVQVAEDLIHEGQLDMALAQIKGTEKLMAGGIDPDDDAPRQPSGPSSLLDLRGMKALDTVKRALDSLRYRAGKGFEDRFLDALLTDLRSHVESVPHSETLQRWAAASQRSRGDGIKPPSMPRYMAPNEELRTNLKLALDGLAKSRQTSAATTALRDAIMREMKALIRKHLPSSSDDDNESVTSTSTRGGRHMTQSDKSTILARNLRALDQDDAEELFVNVYTAVSEGLRRLGVQVKILLDVTSDIGSPPPTAPLKSPIASPSMSSMEEQLKSPGTPVSRRRLLQEELNQALDMSSLLGQAVDVAQAQITKVLKVRTEQSTRLPLERFLRYFTINRLFADECEAVSGRSGASLKGAINQQIDSFIQIFSDAERQRIATSLDSDRWDAVDFGAEDEVILSRILQGMTGDPPAWIKGRMVWEGAGASQANGSVPEPPETNGNGKEKVRSATIDEQKYLLVVSVKTLLRGLQNFQIFIACVPGMTTDISTAMLDYLKLFNSRTTQLILGAGATRSAGLKNITTKHLALASQALSFLITLIPYIREFVRRHSPSPGNLLPEFDKLKRSLQDHQSGIHDKLIEIMSGRASFHIKAMQKIDFDEVGKLNQDEASSYMDTLTKDTNTLHRVLKRHLPELAVQMIMNPVFESYREQWSDAFRDTRVTTPAGKERLLRDAELFETKLNKIDGFGDIGTKIIDIVKRKPVGSSEPSKPDSPAEEK</sequence>
<name>A0A6A6GZ70_VIRVR</name>
<feature type="region of interest" description="Disordered" evidence="8">
    <location>
        <begin position="399"/>
        <end position="418"/>
    </location>
</feature>
<feature type="region of interest" description="Disordered" evidence="8">
    <location>
        <begin position="538"/>
        <end position="567"/>
    </location>
</feature>